<reference evidence="1 2" key="1">
    <citation type="submission" date="2021-09" db="EMBL/GenBank/DDBJ databases">
        <title>Genomic insights and catalytic innovation underlie evolution of tropane alkaloids biosynthesis.</title>
        <authorList>
            <person name="Wang Y.-J."/>
            <person name="Tian T."/>
            <person name="Huang J.-P."/>
            <person name="Huang S.-X."/>
        </authorList>
    </citation>
    <scope>NUCLEOTIDE SEQUENCE [LARGE SCALE GENOMIC DNA]</scope>
    <source>
        <strain evidence="1">KIB-2018</strain>
        <tissue evidence="1">Leaf</tissue>
    </source>
</reference>
<keyword evidence="2" id="KW-1185">Reference proteome</keyword>
<dbReference type="EMBL" id="JAIWQS010000006">
    <property type="protein sequence ID" value="KAJ8761169.1"/>
    <property type="molecule type" value="Genomic_DNA"/>
</dbReference>
<accession>A0AAV8T4C0</accession>
<sequence>MDLSREEAWVLARITLLLRFCRAELKFIMSWSTMFYSLWHRIGSWEWWKFLNFFLKFSIIRENIWINQVRPMNGFYLTSAYIFLPNCESSSYSRIC</sequence>
<dbReference type="Proteomes" id="UP001159364">
    <property type="component" value="Linkage Group LG06"/>
</dbReference>
<protein>
    <submittedName>
        <fullName evidence="1">Uncharacterized protein</fullName>
    </submittedName>
</protein>
<evidence type="ECO:0000313" key="1">
    <source>
        <dbReference type="EMBL" id="KAJ8761169.1"/>
    </source>
</evidence>
<dbReference type="AlphaFoldDB" id="A0AAV8T4C0"/>
<name>A0AAV8T4C0_9ROSI</name>
<gene>
    <name evidence="1" type="ORF">K2173_001225</name>
</gene>
<proteinExistence type="predicted"/>
<comment type="caution">
    <text evidence="1">The sequence shown here is derived from an EMBL/GenBank/DDBJ whole genome shotgun (WGS) entry which is preliminary data.</text>
</comment>
<evidence type="ECO:0000313" key="2">
    <source>
        <dbReference type="Proteomes" id="UP001159364"/>
    </source>
</evidence>
<organism evidence="1 2">
    <name type="scientific">Erythroxylum novogranatense</name>
    <dbReference type="NCBI Taxonomy" id="1862640"/>
    <lineage>
        <taxon>Eukaryota</taxon>
        <taxon>Viridiplantae</taxon>
        <taxon>Streptophyta</taxon>
        <taxon>Embryophyta</taxon>
        <taxon>Tracheophyta</taxon>
        <taxon>Spermatophyta</taxon>
        <taxon>Magnoliopsida</taxon>
        <taxon>eudicotyledons</taxon>
        <taxon>Gunneridae</taxon>
        <taxon>Pentapetalae</taxon>
        <taxon>rosids</taxon>
        <taxon>fabids</taxon>
        <taxon>Malpighiales</taxon>
        <taxon>Erythroxylaceae</taxon>
        <taxon>Erythroxylum</taxon>
    </lineage>
</organism>